<evidence type="ECO:0000256" key="3">
    <source>
        <dbReference type="ARBA" id="ARBA00022679"/>
    </source>
</evidence>
<organism evidence="7 8">
    <name type="scientific">Malassezia sympodialis (strain ATCC 42132)</name>
    <name type="common">Atopic eczema-associated yeast</name>
    <dbReference type="NCBI Taxonomy" id="1230383"/>
    <lineage>
        <taxon>Eukaryota</taxon>
        <taxon>Fungi</taxon>
        <taxon>Dikarya</taxon>
        <taxon>Basidiomycota</taxon>
        <taxon>Ustilaginomycotina</taxon>
        <taxon>Malasseziomycetes</taxon>
        <taxon>Malasseziales</taxon>
        <taxon>Malasseziaceae</taxon>
        <taxon>Malassezia</taxon>
    </lineage>
</organism>
<dbReference type="InterPro" id="IPR035983">
    <property type="entry name" value="Hect_E3_ubiquitin_ligase"/>
</dbReference>
<evidence type="ECO:0000259" key="6">
    <source>
        <dbReference type="PROSITE" id="PS50237"/>
    </source>
</evidence>
<sequence>MGPPPASPWGRPPPASALAGSSAAHASSAFPDLASAQHMARTRRSRAARATWDDQVTSSFEPYPSRVDEMNARASAWRRAGRSSRSIVFRPDDAELPEAPAHADFDPDAPTLGAAPRTDRLPAPRALHGMASITVRDRSHGPQLGAWASMFHTRSTGSTAPQIAAHRLQAAPPTEPAPRAALAHEGAAPAAPEALEVPEQWISSPAGLSMASQSDTAVPALCGALQSDILPPEVRHDMRERLAPLLIHCAAQYAANPTQAVVWTALELGSCLGRDVLAAWAPHVSASHPCALEPRRWATVVDGLTGALSWHTSQYLCHGHALPMPLIHALSVAWAVNQARAAPLPAAQFAVAATSLPPIVREYEAYLRAPPTGSALMTRPWLLTLTAKAQIIAWEAQGAMRQASHDAWADEVVPGHAPDATVGTWRVSVARATLLDDSLAAVAAAPAHALHRPLQVTFRDEPAQDAGGLRKEWLQLLCEALQREPVWTDLGASEPHMQGLLYLRAALPDEQLAKLELLGTALGLALFHQITLPLHFPRALYVLLLALSQGHAAPCNLATLAHLKPALAAGLARVRKLDAAELAEAHLTWQMDAPSGSTELVPLGSTRVVRVDDRDAYVARVCAHVLLDEVRAPWAALARGFARIVAPAGGAPSPLALLSAAELELLLCGREERELDLQALRASTEHVGFPDRDAAGAPRVYRNLEHFWGVWARLPPDEQHALLGFITGCVRVPALGASALGLRIQHVDPSAASEARVPWSSTCTSTLFLPVYGDAALLEAKLRIALRHSTGFGLG</sequence>
<feature type="compositionally biased region" description="Low complexity" evidence="5">
    <location>
        <begin position="16"/>
        <end position="29"/>
    </location>
</feature>
<keyword evidence="3" id="KW-0808">Transferase</keyword>
<dbReference type="VEuPathDB" id="FungiDB:MSYG_0238"/>
<dbReference type="RefSeq" id="XP_018739612.1">
    <property type="nucleotide sequence ID" value="XM_018886106.1"/>
</dbReference>
<dbReference type="GO" id="GO:0061630">
    <property type="term" value="F:ubiquitin protein ligase activity"/>
    <property type="evidence" value="ECO:0007669"/>
    <property type="project" value="UniProtKB-EC"/>
</dbReference>
<dbReference type="Gene3D" id="3.90.1750.10">
    <property type="entry name" value="Hect, E3 ligase catalytic domains"/>
    <property type="match status" value="1"/>
</dbReference>
<dbReference type="InterPro" id="IPR000569">
    <property type="entry name" value="HECT_dom"/>
</dbReference>
<dbReference type="KEGG" id="msym:MSY001_1003"/>
<dbReference type="SMART" id="SM00119">
    <property type="entry name" value="HECTc"/>
    <property type="match status" value="1"/>
</dbReference>
<keyword evidence="4" id="KW-0833">Ubl conjugation pathway</keyword>
<protein>
    <recommendedName>
        <fullName evidence="2">HECT-type E3 ubiquitin transferase</fullName>
        <ecNumber evidence="2">2.3.2.26</ecNumber>
    </recommendedName>
</protein>
<dbReference type="OrthoDB" id="8068875at2759"/>
<dbReference type="AlphaFoldDB" id="M5E769"/>
<feature type="region of interest" description="Disordered" evidence="5">
    <location>
        <begin position="1"/>
        <end position="68"/>
    </location>
</feature>
<comment type="catalytic activity">
    <reaction evidence="1">
        <text>S-ubiquitinyl-[E2 ubiquitin-conjugating enzyme]-L-cysteine + [acceptor protein]-L-lysine = [E2 ubiquitin-conjugating enzyme]-L-cysteine + N(6)-ubiquitinyl-[acceptor protein]-L-lysine.</text>
        <dbReference type="EC" id="2.3.2.26"/>
    </reaction>
</comment>
<evidence type="ECO:0000313" key="8">
    <source>
        <dbReference type="Proteomes" id="UP000186303"/>
    </source>
</evidence>
<accession>M5E769</accession>
<dbReference type="PROSITE" id="PS50237">
    <property type="entry name" value="HECT"/>
    <property type="match status" value="1"/>
</dbReference>
<feature type="compositionally biased region" description="Pro residues" evidence="5">
    <location>
        <begin position="1"/>
        <end position="15"/>
    </location>
</feature>
<dbReference type="Pfam" id="PF00632">
    <property type="entry name" value="HECT"/>
    <property type="match status" value="1"/>
</dbReference>
<dbReference type="InterPro" id="IPR044611">
    <property type="entry name" value="E3A/B/C-like"/>
</dbReference>
<dbReference type="Gene3D" id="3.30.2410.10">
    <property type="entry name" value="Hect, E3 ligase catalytic domain"/>
    <property type="match status" value="1"/>
</dbReference>
<dbReference type="SUPFAM" id="SSF56204">
    <property type="entry name" value="Hect, E3 ligase catalytic domain"/>
    <property type="match status" value="1"/>
</dbReference>
<dbReference type="Gene3D" id="3.30.2160.10">
    <property type="entry name" value="Hect, E3 ligase catalytic domain"/>
    <property type="match status" value="1"/>
</dbReference>
<dbReference type="GO" id="GO:0000209">
    <property type="term" value="P:protein polyubiquitination"/>
    <property type="evidence" value="ECO:0007669"/>
    <property type="project" value="InterPro"/>
</dbReference>
<dbReference type="Proteomes" id="UP000186303">
    <property type="component" value="Chromosome 1"/>
</dbReference>
<evidence type="ECO:0000313" key="7">
    <source>
        <dbReference type="EMBL" id="SHO75904.1"/>
    </source>
</evidence>
<gene>
    <name evidence="7" type="ORF">MSYG_0238</name>
</gene>
<evidence type="ECO:0000256" key="5">
    <source>
        <dbReference type="SAM" id="MobiDB-lite"/>
    </source>
</evidence>
<name>M5E769_MALS4</name>
<proteinExistence type="predicted"/>
<feature type="region of interest" description="Disordered" evidence="5">
    <location>
        <begin position="97"/>
        <end position="122"/>
    </location>
</feature>
<evidence type="ECO:0000256" key="1">
    <source>
        <dbReference type="ARBA" id="ARBA00000885"/>
    </source>
</evidence>
<dbReference type="STRING" id="1230383.M5E769"/>
<dbReference type="PANTHER" id="PTHR45700">
    <property type="entry name" value="UBIQUITIN-PROTEIN LIGASE E3C"/>
    <property type="match status" value="1"/>
</dbReference>
<evidence type="ECO:0000256" key="4">
    <source>
        <dbReference type="ARBA" id="ARBA00022786"/>
    </source>
</evidence>
<feature type="domain" description="HECT" evidence="6">
    <location>
        <begin position="446"/>
        <end position="795"/>
    </location>
</feature>
<dbReference type="OMA" id="SASHPCA"/>
<evidence type="ECO:0000256" key="2">
    <source>
        <dbReference type="ARBA" id="ARBA00012485"/>
    </source>
</evidence>
<dbReference type="EC" id="2.3.2.26" evidence="2"/>
<reference evidence="8" key="1">
    <citation type="journal article" date="2017" name="Nucleic Acids Res.">
        <title>Proteogenomics produces comprehensive and highly accurate protein-coding gene annotation in a complete genome assembly of Malassezia sympodialis.</title>
        <authorList>
            <person name="Zhu Y."/>
            <person name="Engstroem P.G."/>
            <person name="Tellgren-Roth C."/>
            <person name="Baudo C.D."/>
            <person name="Kennell J.C."/>
            <person name="Sun S."/>
            <person name="Billmyre R.B."/>
            <person name="Schroeder M.S."/>
            <person name="Andersson A."/>
            <person name="Holm T."/>
            <person name="Sigurgeirsson B."/>
            <person name="Wu G."/>
            <person name="Sankaranarayanan S.R."/>
            <person name="Siddharthan R."/>
            <person name="Sanyal K."/>
            <person name="Lundeberg J."/>
            <person name="Nystedt B."/>
            <person name="Boekhout T."/>
            <person name="Dawson T.L. Jr."/>
            <person name="Heitman J."/>
            <person name="Scheynius A."/>
            <person name="Lehtioe J."/>
        </authorList>
    </citation>
    <scope>NUCLEOTIDE SEQUENCE [LARGE SCALE GENOMIC DNA]</scope>
    <source>
        <strain evidence="8">ATCC 42132</strain>
    </source>
</reference>
<keyword evidence="8" id="KW-1185">Reference proteome</keyword>
<dbReference type="HOGENOM" id="CLU_353386_0_0_1"/>
<dbReference type="EMBL" id="LT671821">
    <property type="protein sequence ID" value="SHO75904.1"/>
    <property type="molecule type" value="Genomic_DNA"/>
</dbReference>